<feature type="transmembrane region" description="Helical" evidence="2">
    <location>
        <begin position="103"/>
        <end position="119"/>
    </location>
</feature>
<organism evidence="3 4">
    <name type="scientific">Haloechinothrix salitolerans</name>
    <dbReference type="NCBI Taxonomy" id="926830"/>
    <lineage>
        <taxon>Bacteria</taxon>
        <taxon>Bacillati</taxon>
        <taxon>Actinomycetota</taxon>
        <taxon>Actinomycetes</taxon>
        <taxon>Pseudonocardiales</taxon>
        <taxon>Pseudonocardiaceae</taxon>
        <taxon>Haloechinothrix</taxon>
    </lineage>
</organism>
<accession>A0ABW2C993</accession>
<evidence type="ECO:0000256" key="2">
    <source>
        <dbReference type="SAM" id="Phobius"/>
    </source>
</evidence>
<keyword evidence="2" id="KW-1133">Transmembrane helix</keyword>
<keyword evidence="4" id="KW-1185">Reference proteome</keyword>
<evidence type="ECO:0008006" key="5">
    <source>
        <dbReference type="Google" id="ProtNLM"/>
    </source>
</evidence>
<feature type="compositionally biased region" description="Basic and acidic residues" evidence="1">
    <location>
        <begin position="87"/>
        <end position="99"/>
    </location>
</feature>
<protein>
    <recommendedName>
        <fullName evidence="5">MYXO-CTERM domain-containing protein</fullName>
    </recommendedName>
</protein>
<comment type="caution">
    <text evidence="3">The sequence shown here is derived from an EMBL/GenBank/DDBJ whole genome shotgun (WGS) entry which is preliminary data.</text>
</comment>
<keyword evidence="2" id="KW-0472">Membrane</keyword>
<feature type="region of interest" description="Disordered" evidence="1">
    <location>
        <begin position="44"/>
        <end position="99"/>
    </location>
</feature>
<keyword evidence="2" id="KW-0812">Transmembrane</keyword>
<proteinExistence type="predicted"/>
<gene>
    <name evidence="3" type="ORF">ACFQGD_28905</name>
</gene>
<evidence type="ECO:0000313" key="4">
    <source>
        <dbReference type="Proteomes" id="UP001596337"/>
    </source>
</evidence>
<name>A0ABW2C993_9PSEU</name>
<reference evidence="4" key="1">
    <citation type="journal article" date="2019" name="Int. J. Syst. Evol. Microbiol.">
        <title>The Global Catalogue of Microorganisms (GCM) 10K type strain sequencing project: providing services to taxonomists for standard genome sequencing and annotation.</title>
        <authorList>
            <consortium name="The Broad Institute Genomics Platform"/>
            <consortium name="The Broad Institute Genome Sequencing Center for Infectious Disease"/>
            <person name="Wu L."/>
            <person name="Ma J."/>
        </authorList>
    </citation>
    <scope>NUCLEOTIDE SEQUENCE [LARGE SCALE GENOMIC DNA]</scope>
    <source>
        <strain evidence="4">KCTC 32255</strain>
    </source>
</reference>
<sequence length="131" mass="13686">MTKLRGVALTLVFGGIAAALVPAFGLAGAPEVPVVGEPVAAVATTTDTKASADKPKQADNANQAAQRRKQPTASPSPAAQGEQEPNINERKKQADDERRKNKLVVGGVAVVLLLIVVWGRKVRSKRRNAGS</sequence>
<evidence type="ECO:0000256" key="1">
    <source>
        <dbReference type="SAM" id="MobiDB-lite"/>
    </source>
</evidence>
<evidence type="ECO:0000313" key="3">
    <source>
        <dbReference type="EMBL" id="MFC6871149.1"/>
    </source>
</evidence>
<dbReference type="Proteomes" id="UP001596337">
    <property type="component" value="Unassembled WGS sequence"/>
</dbReference>
<dbReference type="RefSeq" id="WP_345406157.1">
    <property type="nucleotide sequence ID" value="NZ_BAABLA010000122.1"/>
</dbReference>
<dbReference type="EMBL" id="JBHSXX010000001">
    <property type="protein sequence ID" value="MFC6871149.1"/>
    <property type="molecule type" value="Genomic_DNA"/>
</dbReference>